<dbReference type="InterPro" id="IPR036397">
    <property type="entry name" value="RNaseH_sf"/>
</dbReference>
<dbReference type="SUPFAM" id="SSF53098">
    <property type="entry name" value="Ribonuclease H-like"/>
    <property type="match status" value="1"/>
</dbReference>
<proteinExistence type="predicted"/>
<name>A0A6C0K475_9ZZZZ</name>
<dbReference type="Pfam" id="PF04848">
    <property type="entry name" value="Pox_A22"/>
    <property type="match status" value="1"/>
</dbReference>
<dbReference type="GO" id="GO:0006281">
    <property type="term" value="P:DNA repair"/>
    <property type="evidence" value="ECO:0007669"/>
    <property type="project" value="InterPro"/>
</dbReference>
<organism evidence="2">
    <name type="scientific">viral metagenome</name>
    <dbReference type="NCBI Taxonomy" id="1070528"/>
    <lineage>
        <taxon>unclassified sequences</taxon>
        <taxon>metagenomes</taxon>
        <taxon>organismal metagenomes</taxon>
    </lineage>
</organism>
<evidence type="ECO:0000313" key="2">
    <source>
        <dbReference type="EMBL" id="QHU11507.1"/>
    </source>
</evidence>
<accession>A0A6C0K475</accession>
<dbReference type="Gene3D" id="3.30.420.10">
    <property type="entry name" value="Ribonuclease H-like superfamily/Ribonuclease H"/>
    <property type="match status" value="1"/>
</dbReference>
<dbReference type="GO" id="GO:0006310">
    <property type="term" value="P:DNA recombination"/>
    <property type="evidence" value="ECO:0007669"/>
    <property type="project" value="InterPro"/>
</dbReference>
<dbReference type="GO" id="GO:0000400">
    <property type="term" value="F:four-way junction DNA binding"/>
    <property type="evidence" value="ECO:0007669"/>
    <property type="project" value="InterPro"/>
</dbReference>
<sequence>MIVVAFDIGIKNLAWSSVSYSLDSSPLFSSSSVHQTITPEIEAEMIGKMNILNLDIFDATGNEETGMISIYRRIHDYMNHMEYVWGSADVFLIEQQMSTGKVYNVKALKVSQHILAYFMLRHPSKKVLEYSAGLKTSLFGVHLQQKKDRKKWSIEKVREMTVHDPVIQDYMDVFKKKDDVSDCILMTFVYVFQSMVRKKN</sequence>
<dbReference type="AlphaFoldDB" id="A0A6C0K475"/>
<keyword evidence="1" id="KW-0378">Hydrolase</keyword>
<dbReference type="InterPro" id="IPR012337">
    <property type="entry name" value="RNaseH-like_sf"/>
</dbReference>
<dbReference type="GO" id="GO:0000287">
    <property type="term" value="F:magnesium ion binding"/>
    <property type="evidence" value="ECO:0007669"/>
    <property type="project" value="InterPro"/>
</dbReference>
<dbReference type="InterPro" id="IPR006932">
    <property type="entry name" value="HJ-resolvase_A22"/>
</dbReference>
<evidence type="ECO:0008006" key="3">
    <source>
        <dbReference type="Google" id="ProtNLM"/>
    </source>
</evidence>
<protein>
    <recommendedName>
        <fullName evidence="3">Mitochondrial resolvase Ydc2 catalytic domain-containing protein</fullName>
    </recommendedName>
</protein>
<evidence type="ECO:0000256" key="1">
    <source>
        <dbReference type="ARBA" id="ARBA00022801"/>
    </source>
</evidence>
<dbReference type="GO" id="GO:0016788">
    <property type="term" value="F:hydrolase activity, acting on ester bonds"/>
    <property type="evidence" value="ECO:0007669"/>
    <property type="project" value="InterPro"/>
</dbReference>
<reference evidence="2" key="1">
    <citation type="journal article" date="2020" name="Nature">
        <title>Giant virus diversity and host interactions through global metagenomics.</title>
        <authorList>
            <person name="Schulz F."/>
            <person name="Roux S."/>
            <person name="Paez-Espino D."/>
            <person name="Jungbluth S."/>
            <person name="Walsh D.A."/>
            <person name="Denef V.J."/>
            <person name="McMahon K.D."/>
            <person name="Konstantinidis K.T."/>
            <person name="Eloe-Fadrosh E.A."/>
            <person name="Kyrpides N.C."/>
            <person name="Woyke T."/>
        </authorList>
    </citation>
    <scope>NUCLEOTIDE SEQUENCE</scope>
    <source>
        <strain evidence="2">GVMAG-S-1101169-75</strain>
    </source>
</reference>
<dbReference type="EMBL" id="MN740785">
    <property type="protein sequence ID" value="QHU11507.1"/>
    <property type="molecule type" value="Genomic_DNA"/>
</dbReference>